<keyword evidence="5" id="KW-0460">Magnesium</keyword>
<organism evidence="6 7">
    <name type="scientific">Lactococcus cremoris subsp. cremoris GE214</name>
    <dbReference type="NCBI Taxonomy" id="1415168"/>
    <lineage>
        <taxon>Bacteria</taxon>
        <taxon>Bacillati</taxon>
        <taxon>Bacillota</taxon>
        <taxon>Bacilli</taxon>
        <taxon>Lactobacillales</taxon>
        <taxon>Streptococcaceae</taxon>
        <taxon>Lactococcus</taxon>
        <taxon>Lactococcus cremoris subsp. cremoris</taxon>
    </lineage>
</organism>
<dbReference type="RefSeq" id="WP_011835274.1">
    <property type="nucleotide sequence ID" value="NZ_AZSI01000105.1"/>
</dbReference>
<name>A0A084A9C9_LACLC</name>
<dbReference type="Pfam" id="PF13344">
    <property type="entry name" value="Hydrolase_6"/>
    <property type="match status" value="1"/>
</dbReference>
<dbReference type="NCBIfam" id="TIGR01460">
    <property type="entry name" value="HAD-SF-IIA"/>
    <property type="match status" value="1"/>
</dbReference>
<sequence>MTNKKYGGYLIDLDGTIYLGNKRIPAGENFIHRLQEAKIPYLLVTNNTTKTPRVVQKRLSQHFNIETPLETIYTASLATVDYMNDLGLEKTVYIIGEDGLKEAIYEAGYKKDRENPAYVVVALDTDLTYEMLVLATLAIHKGAKFIGTNPDLNLPNERGLTPGAGALIKMLEAATRVEATIIGKPEAIIADKAVEKLGLPKSDLLMVGDNYLTDIHTGINNGIDSLLVTTGFTKAEEVPNLPVPPTYVVSSLDEWEV</sequence>
<dbReference type="InterPro" id="IPR006354">
    <property type="entry name" value="HAD-SF_hydro_IIA_hyp1"/>
</dbReference>
<comment type="similarity">
    <text evidence="2">Belongs to the HAD-like hydrolase superfamily. NagD family.</text>
</comment>
<evidence type="ECO:0000256" key="3">
    <source>
        <dbReference type="ARBA" id="ARBA00022723"/>
    </source>
</evidence>
<evidence type="ECO:0000256" key="4">
    <source>
        <dbReference type="ARBA" id="ARBA00022801"/>
    </source>
</evidence>
<evidence type="ECO:0000256" key="1">
    <source>
        <dbReference type="ARBA" id="ARBA00001946"/>
    </source>
</evidence>
<dbReference type="Proteomes" id="UP000028401">
    <property type="component" value="Unassembled WGS sequence"/>
</dbReference>
<dbReference type="InterPro" id="IPR036412">
    <property type="entry name" value="HAD-like_sf"/>
</dbReference>
<dbReference type="CDD" id="cd07530">
    <property type="entry name" value="HAD_Pase_UmpH-like"/>
    <property type="match status" value="1"/>
</dbReference>
<dbReference type="NCBIfam" id="TIGR01457">
    <property type="entry name" value="HAD-SF-IIA-hyp2"/>
    <property type="match status" value="1"/>
</dbReference>
<dbReference type="SMR" id="A0A084A9C9"/>
<dbReference type="PATRIC" id="fig|1415168.3.peg.2100"/>
<evidence type="ECO:0000313" key="6">
    <source>
        <dbReference type="EMBL" id="KEY61908.1"/>
    </source>
</evidence>
<dbReference type="GO" id="GO:0046872">
    <property type="term" value="F:metal ion binding"/>
    <property type="evidence" value="ECO:0007669"/>
    <property type="project" value="UniProtKB-KW"/>
</dbReference>
<dbReference type="InterPro" id="IPR006357">
    <property type="entry name" value="HAD-SF_hydro_IIA"/>
</dbReference>
<dbReference type="GO" id="GO:0005737">
    <property type="term" value="C:cytoplasm"/>
    <property type="evidence" value="ECO:0007669"/>
    <property type="project" value="TreeGrafter"/>
</dbReference>
<dbReference type="Gene3D" id="3.40.50.1000">
    <property type="entry name" value="HAD superfamily/HAD-like"/>
    <property type="match status" value="2"/>
</dbReference>
<proteinExistence type="inferred from homology"/>
<comment type="caution">
    <text evidence="6">The sequence shown here is derived from an EMBL/GenBank/DDBJ whole genome shotgun (WGS) entry which is preliminary data.</text>
</comment>
<keyword evidence="4" id="KW-0378">Hydrolase</keyword>
<dbReference type="EMBL" id="AZSI01000105">
    <property type="protein sequence ID" value="KEY61908.1"/>
    <property type="molecule type" value="Genomic_DNA"/>
</dbReference>
<dbReference type="GO" id="GO:0016791">
    <property type="term" value="F:phosphatase activity"/>
    <property type="evidence" value="ECO:0007669"/>
    <property type="project" value="TreeGrafter"/>
</dbReference>
<evidence type="ECO:0000256" key="5">
    <source>
        <dbReference type="ARBA" id="ARBA00022842"/>
    </source>
</evidence>
<dbReference type="AlphaFoldDB" id="A0A084A9C9"/>
<dbReference type="SFLD" id="SFLDG01139">
    <property type="entry name" value="C2.A:_Pyridoxal_Phosphate_Phos"/>
    <property type="match status" value="1"/>
</dbReference>
<evidence type="ECO:0000256" key="2">
    <source>
        <dbReference type="ARBA" id="ARBA00006696"/>
    </source>
</evidence>
<dbReference type="FunFam" id="3.40.50.1000:FF:000053">
    <property type="entry name" value="TIGR01457 family HAD hydrolase"/>
    <property type="match status" value="1"/>
</dbReference>
<protein>
    <submittedName>
        <fullName evidence="6">Putative N-acetylglucosamine catabolic protein</fullName>
    </submittedName>
</protein>
<comment type="cofactor">
    <cofactor evidence="1">
        <name>Mg(2+)</name>
        <dbReference type="ChEBI" id="CHEBI:18420"/>
    </cofactor>
</comment>
<dbReference type="PANTHER" id="PTHR19288:SF46">
    <property type="entry name" value="HALOACID DEHALOGENASE-LIKE HYDROLASE DOMAIN-CONTAINING PROTEIN 2"/>
    <property type="match status" value="1"/>
</dbReference>
<gene>
    <name evidence="6" type="ORF">U725_02023</name>
</gene>
<dbReference type="InterPro" id="IPR023214">
    <property type="entry name" value="HAD_sf"/>
</dbReference>
<reference evidence="6 7" key="1">
    <citation type="submission" date="2014-06" db="EMBL/GenBank/DDBJ databases">
        <title>Draft genome sequence of the putrescine producing strain Lactococcus lactis subsp cremoris GE214.</title>
        <authorList>
            <person name="Ladero V."/>
            <person name="Linares D.M."/>
            <person name="del Rio B."/>
            <person name="Mayo B."/>
            <person name="Martin M.C."/>
            <person name="Fernandez M."/>
            <person name="Alvarez M.A."/>
        </authorList>
    </citation>
    <scope>NUCLEOTIDE SEQUENCE [LARGE SCALE GENOMIC DNA]</scope>
    <source>
        <strain evidence="6 7">GE214</strain>
    </source>
</reference>
<dbReference type="PANTHER" id="PTHR19288">
    <property type="entry name" value="4-NITROPHENYLPHOSPHATASE-RELATED"/>
    <property type="match status" value="1"/>
</dbReference>
<accession>A0A084A9C9</accession>
<dbReference type="SUPFAM" id="SSF56784">
    <property type="entry name" value="HAD-like"/>
    <property type="match status" value="1"/>
</dbReference>
<keyword evidence="3" id="KW-0479">Metal-binding</keyword>
<dbReference type="Pfam" id="PF13242">
    <property type="entry name" value="Hydrolase_like"/>
    <property type="match status" value="1"/>
</dbReference>
<evidence type="ECO:0000313" key="7">
    <source>
        <dbReference type="Proteomes" id="UP000028401"/>
    </source>
</evidence>
<dbReference type="SFLD" id="SFLDS00003">
    <property type="entry name" value="Haloacid_Dehalogenase"/>
    <property type="match status" value="1"/>
</dbReference>